<comment type="caution">
    <text evidence="1">The sequence shown here is derived from an EMBL/GenBank/DDBJ whole genome shotgun (WGS) entry which is preliminary data.</text>
</comment>
<keyword evidence="2" id="KW-1185">Reference proteome</keyword>
<evidence type="ECO:0000313" key="1">
    <source>
        <dbReference type="EMBL" id="MCY4747201.1"/>
    </source>
</evidence>
<reference evidence="1" key="1">
    <citation type="submission" date="2022-08" db="EMBL/GenBank/DDBJ databases">
        <title>Genome sequencing of Pelomonas sp. UHG3.</title>
        <authorList>
            <person name="So Y."/>
        </authorList>
    </citation>
    <scope>NUCLEOTIDE SEQUENCE</scope>
    <source>
        <strain evidence="1">UHG3</strain>
    </source>
</reference>
<sequence length="218" mass="22784">MSPSHALTHRAPQPRSYLGIGLVLALHLAGIYALSAGLVRPEPKPPGNIVLKPLPPEAAPELPRPEPLRADQPLLRDVPVIQLQPPVVDIVAPQESAAPSAVVAPAEATPTPARPMPAQGLPPAQPAVARPQVQAPGAVCSVMPRPEVPAISWTGEAVLQVVATVRGGRVVGADVRVTQGVLDGKTRRALQRSVESALAGYACQGDAMFQQDFAFRVD</sequence>
<gene>
    <name evidence="1" type="ORF">NYO99_19665</name>
</gene>
<evidence type="ECO:0000313" key="2">
    <source>
        <dbReference type="Proteomes" id="UP001076464"/>
    </source>
</evidence>
<organism evidence="1 2">
    <name type="scientific">Roseateles hydrophilus</name>
    <dbReference type="NCBI Taxonomy" id="2975054"/>
    <lineage>
        <taxon>Bacteria</taxon>
        <taxon>Pseudomonadati</taxon>
        <taxon>Pseudomonadota</taxon>
        <taxon>Betaproteobacteria</taxon>
        <taxon>Burkholderiales</taxon>
        <taxon>Sphaerotilaceae</taxon>
        <taxon>Roseateles</taxon>
    </lineage>
</organism>
<proteinExistence type="predicted"/>
<protein>
    <submittedName>
        <fullName evidence="1">Uncharacterized protein</fullName>
    </submittedName>
</protein>
<dbReference type="Proteomes" id="UP001076464">
    <property type="component" value="Unassembled WGS sequence"/>
</dbReference>
<accession>A0ACC6CFK2</accession>
<dbReference type="EMBL" id="JAPPUY010000006">
    <property type="protein sequence ID" value="MCY4747201.1"/>
    <property type="molecule type" value="Genomic_DNA"/>
</dbReference>
<name>A0ACC6CFK2_9BURK</name>